<keyword evidence="8" id="KW-0547">Nucleotide-binding</keyword>
<comment type="subcellular location">
    <subcellularLocation>
        <location evidence="1">Cytoplasm</location>
    </subcellularLocation>
</comment>
<comment type="caution">
    <text evidence="13">The sequence shown here is derived from an EMBL/GenBank/DDBJ whole genome shotgun (WGS) entry which is preliminary data.</text>
</comment>
<keyword evidence="9" id="KW-0067">ATP-binding</keyword>
<keyword evidence="7" id="KW-0548">Nucleotidyltransferase</keyword>
<protein>
    <recommendedName>
        <fullName evidence="10">L-threonylcarbamoyladenylate synthase</fullName>
        <ecNumber evidence="3">2.7.7.87</ecNumber>
    </recommendedName>
    <alternativeName>
        <fullName evidence="10">L-threonylcarbamoyladenylate synthase</fullName>
    </alternativeName>
</protein>
<dbReference type="Gene3D" id="3.40.50.300">
    <property type="entry name" value="P-loop containing nucleotide triphosphate hydrolases"/>
    <property type="match status" value="1"/>
</dbReference>
<proteinExistence type="inferred from homology"/>
<evidence type="ECO:0000256" key="4">
    <source>
        <dbReference type="ARBA" id="ARBA00022490"/>
    </source>
</evidence>
<reference evidence="14" key="1">
    <citation type="submission" date="2017-09" db="EMBL/GenBank/DDBJ databases">
        <title>Depth-based differentiation of microbial function through sediment-hosted aquifers and enrichment of novel symbionts in the deep terrestrial subsurface.</title>
        <authorList>
            <person name="Probst A.J."/>
            <person name="Ladd B."/>
            <person name="Jarett J.K."/>
            <person name="Geller-Mcgrath D.E."/>
            <person name="Sieber C.M.K."/>
            <person name="Emerson J.B."/>
            <person name="Anantharaman K."/>
            <person name="Thomas B.C."/>
            <person name="Malmstrom R."/>
            <person name="Stieglmeier M."/>
            <person name="Klingl A."/>
            <person name="Woyke T."/>
            <person name="Ryan C.M."/>
            <person name="Banfield J.F."/>
        </authorList>
    </citation>
    <scope>NUCLEOTIDE SEQUENCE [LARGE SCALE GENOMIC DNA]</scope>
</reference>
<dbReference type="InterPro" id="IPR050156">
    <property type="entry name" value="TC-AMP_synthase_SUA5"/>
</dbReference>
<dbReference type="AlphaFoldDB" id="A0A2H0WMY5"/>
<dbReference type="InterPro" id="IPR006070">
    <property type="entry name" value="Sua5-like_dom"/>
</dbReference>
<evidence type="ECO:0000256" key="7">
    <source>
        <dbReference type="ARBA" id="ARBA00022695"/>
    </source>
</evidence>
<dbReference type="InterPro" id="IPR017945">
    <property type="entry name" value="DHBP_synth_RibB-like_a/b_dom"/>
</dbReference>
<dbReference type="EMBL" id="PEZJ01000015">
    <property type="protein sequence ID" value="PIS14004.1"/>
    <property type="molecule type" value="Genomic_DNA"/>
</dbReference>
<dbReference type="InterPro" id="IPR027417">
    <property type="entry name" value="P-loop_NTPase"/>
</dbReference>
<accession>A0A2H0WMY5</accession>
<evidence type="ECO:0000256" key="6">
    <source>
        <dbReference type="ARBA" id="ARBA00022694"/>
    </source>
</evidence>
<dbReference type="SUPFAM" id="SSF52540">
    <property type="entry name" value="P-loop containing nucleoside triphosphate hydrolases"/>
    <property type="match status" value="1"/>
</dbReference>
<evidence type="ECO:0000256" key="5">
    <source>
        <dbReference type="ARBA" id="ARBA00022679"/>
    </source>
</evidence>
<evidence type="ECO:0000259" key="12">
    <source>
        <dbReference type="PROSITE" id="PS51163"/>
    </source>
</evidence>
<evidence type="ECO:0000256" key="11">
    <source>
        <dbReference type="ARBA" id="ARBA00048366"/>
    </source>
</evidence>
<evidence type="ECO:0000256" key="8">
    <source>
        <dbReference type="ARBA" id="ARBA00022741"/>
    </source>
</evidence>
<dbReference type="SUPFAM" id="SSF55821">
    <property type="entry name" value="YrdC/RibB"/>
    <property type="match status" value="1"/>
</dbReference>
<name>A0A2H0WMY5_9BACT</name>
<comment type="similarity">
    <text evidence="2">Belongs to the SUA5 family.</text>
</comment>
<gene>
    <name evidence="13" type="ORF">COT65_01195</name>
</gene>
<dbReference type="GO" id="GO:0005524">
    <property type="term" value="F:ATP binding"/>
    <property type="evidence" value="ECO:0007669"/>
    <property type="project" value="UniProtKB-KW"/>
</dbReference>
<dbReference type="InterPro" id="IPR003442">
    <property type="entry name" value="T6A_TsaE"/>
</dbReference>
<dbReference type="PROSITE" id="PS51163">
    <property type="entry name" value="YRDC"/>
    <property type="match status" value="1"/>
</dbReference>
<dbReference type="GO" id="GO:0006450">
    <property type="term" value="P:regulation of translational fidelity"/>
    <property type="evidence" value="ECO:0007669"/>
    <property type="project" value="TreeGrafter"/>
</dbReference>
<dbReference type="GO" id="GO:0061710">
    <property type="term" value="F:L-threonylcarbamoyladenylate synthase"/>
    <property type="evidence" value="ECO:0007669"/>
    <property type="project" value="UniProtKB-EC"/>
</dbReference>
<evidence type="ECO:0000256" key="1">
    <source>
        <dbReference type="ARBA" id="ARBA00004496"/>
    </source>
</evidence>
<keyword evidence="6" id="KW-0819">tRNA processing</keyword>
<dbReference type="PANTHER" id="PTHR17490">
    <property type="entry name" value="SUA5"/>
    <property type="match status" value="1"/>
</dbReference>
<dbReference type="GO" id="GO:0000049">
    <property type="term" value="F:tRNA binding"/>
    <property type="evidence" value="ECO:0007669"/>
    <property type="project" value="TreeGrafter"/>
</dbReference>
<dbReference type="Gene3D" id="3.90.870.10">
    <property type="entry name" value="DHBP synthase"/>
    <property type="match status" value="1"/>
</dbReference>
<evidence type="ECO:0000256" key="3">
    <source>
        <dbReference type="ARBA" id="ARBA00012584"/>
    </source>
</evidence>
<sequence length="356" mass="38888">MEVLNLKKETEAKVISKAIMVLKAGGLVIYPTETCYGLAAAATNSRAAAKLLVYKGDRRGKPISVAVTNRAMASRYVIINATATNLYQKFLPGPLTVVSASLGKVVPALESVGHTLGIRIPNQPLVRKLIRRFGQPITATSANTSGKKPPYSLAELQKYTTVKRLGLISLFLDAGRLPLQPPSTVVDTTLNEPVILRQGEITIPDLPGQNFVSNSEQETKNIAIKILSQYRHLLVSQSLIFALQGELGAGKTRFVKGLAEGLDIIANINSPTFVLIKEYPFGAGMLYHLDTWRMANGEELAALGLTKMLQPGNILAIEWLQKVRPILERISPSKATVIWITIEALSPTRRKIKYQI</sequence>
<dbReference type="EC" id="2.7.7.87" evidence="3"/>
<keyword evidence="4" id="KW-0963">Cytoplasm</keyword>
<feature type="domain" description="YrdC-like" evidence="12">
    <location>
        <begin position="12"/>
        <end position="201"/>
    </location>
</feature>
<dbReference type="NCBIfam" id="TIGR00057">
    <property type="entry name" value="L-threonylcarbamoyladenylate synthase"/>
    <property type="match status" value="1"/>
</dbReference>
<organism evidence="13 14">
    <name type="scientific">Candidatus Shapirobacteria bacterium CG09_land_8_20_14_0_10_47_13</name>
    <dbReference type="NCBI Taxonomy" id="1974481"/>
    <lineage>
        <taxon>Bacteria</taxon>
        <taxon>Candidatus Shapironibacteriota</taxon>
    </lineage>
</organism>
<keyword evidence="5" id="KW-0808">Transferase</keyword>
<dbReference type="GO" id="GO:0005737">
    <property type="term" value="C:cytoplasm"/>
    <property type="evidence" value="ECO:0007669"/>
    <property type="project" value="UniProtKB-SubCell"/>
</dbReference>
<dbReference type="Pfam" id="PF01300">
    <property type="entry name" value="Sua5_yciO_yrdC"/>
    <property type="match status" value="1"/>
</dbReference>
<dbReference type="PANTHER" id="PTHR17490:SF16">
    <property type="entry name" value="THREONYLCARBAMOYL-AMP SYNTHASE"/>
    <property type="match status" value="1"/>
</dbReference>
<evidence type="ECO:0000256" key="9">
    <source>
        <dbReference type="ARBA" id="ARBA00022840"/>
    </source>
</evidence>
<dbReference type="Pfam" id="PF02367">
    <property type="entry name" value="TsaE"/>
    <property type="match status" value="1"/>
</dbReference>
<evidence type="ECO:0000256" key="2">
    <source>
        <dbReference type="ARBA" id="ARBA00007663"/>
    </source>
</evidence>
<comment type="catalytic activity">
    <reaction evidence="11">
        <text>L-threonine + hydrogencarbonate + ATP = L-threonylcarbamoyladenylate + diphosphate + H2O</text>
        <dbReference type="Rhea" id="RHEA:36407"/>
        <dbReference type="ChEBI" id="CHEBI:15377"/>
        <dbReference type="ChEBI" id="CHEBI:17544"/>
        <dbReference type="ChEBI" id="CHEBI:30616"/>
        <dbReference type="ChEBI" id="CHEBI:33019"/>
        <dbReference type="ChEBI" id="CHEBI:57926"/>
        <dbReference type="ChEBI" id="CHEBI:73682"/>
        <dbReference type="EC" id="2.7.7.87"/>
    </reaction>
</comment>
<evidence type="ECO:0000256" key="10">
    <source>
        <dbReference type="ARBA" id="ARBA00029774"/>
    </source>
</evidence>
<dbReference type="Proteomes" id="UP000230033">
    <property type="component" value="Unassembled WGS sequence"/>
</dbReference>
<dbReference type="NCBIfam" id="TIGR00150">
    <property type="entry name" value="T6A_YjeE"/>
    <property type="match status" value="1"/>
</dbReference>
<dbReference type="GO" id="GO:0003725">
    <property type="term" value="F:double-stranded RNA binding"/>
    <property type="evidence" value="ECO:0007669"/>
    <property type="project" value="InterPro"/>
</dbReference>
<evidence type="ECO:0000313" key="13">
    <source>
        <dbReference type="EMBL" id="PIS14004.1"/>
    </source>
</evidence>
<dbReference type="GO" id="GO:0002949">
    <property type="term" value="P:tRNA threonylcarbamoyladenosine modification"/>
    <property type="evidence" value="ECO:0007669"/>
    <property type="project" value="InterPro"/>
</dbReference>
<evidence type="ECO:0000313" key="14">
    <source>
        <dbReference type="Proteomes" id="UP000230033"/>
    </source>
</evidence>